<accession>A0A7X0KL80</accession>
<dbReference type="SUPFAM" id="SSF51338">
    <property type="entry name" value="Composite domain of metallo-dependent hydrolases"/>
    <property type="match status" value="2"/>
</dbReference>
<sequence>MTCCPRAAAEPRPAIVAASRRRGWIVQRQNAKVVSARVQISRSLPSSHPQPMLRVHEMTGLRTYLLSLLFLVPALLVGHSGVGLAHDYAIEVSGVETEPPVAPTGSVLFENVRIFDGKASTLSPASNVLVNGNLIERISTAPIEAAGAKVIAGGGRVLMPGLIDAHWHAMLIASTPAEAMGDIGFANLAAGDEATHTLMRGFTTVRDVGGPVFGLKRAIDSGIVVGPRIYPSGAMITVTSGHGDFRQFSDLPRTIGGPFTPMERNGGSIVVDSPDEVRLRVREQFMQGAAHVKLTAGGGVSSPFSPLDVTTFTEPEMRAAVEIAENWGTYVIAHAFTTDAIKMAIAAGVKCIEHGFLMDEETAKLIAEKDIWLSLQPLPEMMRLGLREGSVERAKAEEVWPGIGRTYELAKKYKIKTAWGTDVLFSRDLARQQGAILASLIRWYTPAEALVMATGTNAELLTLSGKRNPYPGKLGVVEEGALADLLLVDGNPLEDLQLVAKPETSFLVIMKDGRIFKDTLPN</sequence>
<keyword evidence="1" id="KW-1133">Transmembrane helix</keyword>
<feature type="transmembrane region" description="Helical" evidence="1">
    <location>
        <begin position="64"/>
        <end position="85"/>
    </location>
</feature>
<dbReference type="InterPro" id="IPR006680">
    <property type="entry name" value="Amidohydro-rel"/>
</dbReference>
<comment type="caution">
    <text evidence="3">The sequence shown here is derived from an EMBL/GenBank/DDBJ whole genome shotgun (WGS) entry which is preliminary data.</text>
</comment>
<evidence type="ECO:0000256" key="1">
    <source>
        <dbReference type="SAM" id="Phobius"/>
    </source>
</evidence>
<dbReference type="CDD" id="cd01299">
    <property type="entry name" value="Met_dep_hydrolase_A"/>
    <property type="match status" value="1"/>
</dbReference>
<dbReference type="Gene3D" id="3.20.20.140">
    <property type="entry name" value="Metal-dependent hydrolases"/>
    <property type="match status" value="1"/>
</dbReference>
<dbReference type="AlphaFoldDB" id="A0A7X0KL80"/>
<dbReference type="GO" id="GO:0016810">
    <property type="term" value="F:hydrolase activity, acting on carbon-nitrogen (but not peptide) bonds"/>
    <property type="evidence" value="ECO:0007669"/>
    <property type="project" value="InterPro"/>
</dbReference>
<organism evidence="3 4">
    <name type="scientific">Aminobacter aganoensis</name>
    <dbReference type="NCBI Taxonomy" id="83264"/>
    <lineage>
        <taxon>Bacteria</taxon>
        <taxon>Pseudomonadati</taxon>
        <taxon>Pseudomonadota</taxon>
        <taxon>Alphaproteobacteria</taxon>
        <taxon>Hyphomicrobiales</taxon>
        <taxon>Phyllobacteriaceae</taxon>
        <taxon>Aminobacter</taxon>
    </lineage>
</organism>
<dbReference type="Proteomes" id="UP000536262">
    <property type="component" value="Unassembled WGS sequence"/>
</dbReference>
<dbReference type="PANTHER" id="PTHR43135">
    <property type="entry name" value="ALPHA-D-RIBOSE 1-METHYLPHOSPHONATE 5-TRIPHOSPHATE DIPHOSPHATASE"/>
    <property type="match status" value="1"/>
</dbReference>
<gene>
    <name evidence="3" type="ORF">GGR00_002560</name>
</gene>
<evidence type="ECO:0000313" key="4">
    <source>
        <dbReference type="Proteomes" id="UP000536262"/>
    </source>
</evidence>
<proteinExistence type="predicted"/>
<evidence type="ECO:0000313" key="3">
    <source>
        <dbReference type="EMBL" id="MBB6354764.1"/>
    </source>
</evidence>
<name>A0A7X0KL80_9HYPH</name>
<dbReference type="SUPFAM" id="SSF51556">
    <property type="entry name" value="Metallo-dependent hydrolases"/>
    <property type="match status" value="1"/>
</dbReference>
<protein>
    <submittedName>
        <fullName evidence="3">Imidazolonepropionase-like amidohydrolase</fullName>
    </submittedName>
</protein>
<evidence type="ECO:0000259" key="2">
    <source>
        <dbReference type="Pfam" id="PF01979"/>
    </source>
</evidence>
<dbReference type="InterPro" id="IPR032466">
    <property type="entry name" value="Metal_Hydrolase"/>
</dbReference>
<dbReference type="InterPro" id="IPR011059">
    <property type="entry name" value="Metal-dep_hydrolase_composite"/>
</dbReference>
<dbReference type="Pfam" id="PF01979">
    <property type="entry name" value="Amidohydro_1"/>
    <property type="match status" value="1"/>
</dbReference>
<keyword evidence="3" id="KW-0378">Hydrolase</keyword>
<reference evidence="3 4" key="1">
    <citation type="submission" date="2020-08" db="EMBL/GenBank/DDBJ databases">
        <title>Genomic Encyclopedia of Type Strains, Phase IV (KMG-IV): sequencing the most valuable type-strain genomes for metagenomic binning, comparative biology and taxonomic classification.</title>
        <authorList>
            <person name="Goeker M."/>
        </authorList>
    </citation>
    <scope>NUCLEOTIDE SEQUENCE [LARGE SCALE GENOMIC DNA]</scope>
    <source>
        <strain evidence="3 4">DSM 7051</strain>
    </source>
</reference>
<keyword evidence="1" id="KW-0812">Transmembrane</keyword>
<dbReference type="InterPro" id="IPR057744">
    <property type="entry name" value="OTAase-like"/>
</dbReference>
<dbReference type="Gene3D" id="2.30.40.10">
    <property type="entry name" value="Urease, subunit C, domain 1"/>
    <property type="match status" value="1"/>
</dbReference>
<keyword evidence="4" id="KW-1185">Reference proteome</keyword>
<feature type="domain" description="Amidohydrolase-related" evidence="2">
    <location>
        <begin position="157"/>
        <end position="504"/>
    </location>
</feature>
<dbReference type="InterPro" id="IPR051781">
    <property type="entry name" value="Metallo-dep_Hydrolase"/>
</dbReference>
<dbReference type="EMBL" id="JACHOU010000005">
    <property type="protein sequence ID" value="MBB6354764.1"/>
    <property type="molecule type" value="Genomic_DNA"/>
</dbReference>
<dbReference type="PANTHER" id="PTHR43135:SF3">
    <property type="entry name" value="ALPHA-D-RIBOSE 1-METHYLPHOSPHONATE 5-TRIPHOSPHATE DIPHOSPHATASE"/>
    <property type="match status" value="1"/>
</dbReference>
<keyword evidence="1" id="KW-0472">Membrane</keyword>